<evidence type="ECO:0000313" key="3">
    <source>
        <dbReference type="Proteomes" id="UP001303115"/>
    </source>
</evidence>
<gene>
    <name evidence="2" type="ORF">C8A01DRAFT_40757</name>
</gene>
<dbReference type="Gene3D" id="3.40.395.10">
    <property type="entry name" value="Adenoviral Proteinase, Chain A"/>
    <property type="match status" value="1"/>
</dbReference>
<feature type="compositionally biased region" description="Low complexity" evidence="1">
    <location>
        <begin position="512"/>
        <end position="529"/>
    </location>
</feature>
<feature type="compositionally biased region" description="Polar residues" evidence="1">
    <location>
        <begin position="409"/>
        <end position="421"/>
    </location>
</feature>
<keyword evidence="3" id="KW-1185">Reference proteome</keyword>
<feature type="region of interest" description="Disordered" evidence="1">
    <location>
        <begin position="273"/>
        <end position="333"/>
    </location>
</feature>
<feature type="compositionally biased region" description="Low complexity" evidence="1">
    <location>
        <begin position="435"/>
        <end position="445"/>
    </location>
</feature>
<dbReference type="Proteomes" id="UP001303115">
    <property type="component" value="Unassembled WGS sequence"/>
</dbReference>
<accession>A0AAN6P9I1</accession>
<feature type="compositionally biased region" description="Basic and acidic residues" evidence="1">
    <location>
        <begin position="541"/>
        <end position="551"/>
    </location>
</feature>
<dbReference type="AlphaFoldDB" id="A0AAN6P9I1"/>
<comment type="caution">
    <text evidence="2">The sequence shown here is derived from an EMBL/GenBank/DDBJ whole genome shotgun (WGS) entry which is preliminary data.</text>
</comment>
<feature type="compositionally biased region" description="Low complexity" evidence="1">
    <location>
        <begin position="361"/>
        <end position="373"/>
    </location>
</feature>
<feature type="compositionally biased region" description="Low complexity" evidence="1">
    <location>
        <begin position="567"/>
        <end position="580"/>
    </location>
</feature>
<sequence>MADTKQMRLAMAKEFGGPTPVHSKQLNLPSHQNLQPPIADAQLLDATSPQINKEIKALATGNPDWNFLTATYTRVAHSLLDQPGTEATLQAWKHCHNGLFAARKSDWLDGEHIYHLAERLITWSQDDPNARLGNRASGNWWIVPTNYTLLVRGAGGDITPPFGWFDEDAATLARFDQAKFTVHFVHFTAHWAVLIYQHSNGNTFFLDPQTGEGRKTRNYAARDEFRRWLQASGKPLPPGADHVRVNVPDQEDAWSCGLHAIVNAMSFLHSQEARMPEPPTDVPPSKPPSGPPAEPPAETPAQPPAQPATKPPIKPRAKTPERHPFGIRRAPRGRALVEAMRAQTRNDYNYRAACLAALASQQQQQQAPNTAQQPRDGPSSSTTQRPAWTVMPKDSTQRVPDGGGELPTQHPTGGDNETTSPRARRWGAVSGASNPTTSPSATAKKPSPKRKAPAAAKEESDDEPDDIIPEDMPRRRKKRSGEADKSSAATTAAAAVKSPAQAKPMTPERPGTRAQTTPSTSSPTATSKRPSSKRKAPATEPEVKEEPDTTPRKKRKSKTDEADQPGSSTTAPASESPAQANPTPEGPSTRAQTSQTTPATSSPTATSKKPSSKRKAPAADTEPQVKEEQVTPTTSPQKKRKSKTDEADQPGSSTAASADKTPAQENQTPERRSTRTQTTPSTPSPSAAKKSPGRKSSAAATEGPETEAKKPSTKRKAVTPAAADGNEADDEQQQGTPRKKRKGNEGTTTTPSKSPRTSTPERGSKGKGGSGGGGGS</sequence>
<evidence type="ECO:0000256" key="1">
    <source>
        <dbReference type="SAM" id="MobiDB-lite"/>
    </source>
</evidence>
<feature type="compositionally biased region" description="Low complexity" evidence="1">
    <location>
        <begin position="747"/>
        <end position="760"/>
    </location>
</feature>
<name>A0AAN6P9I1_9PEZI</name>
<feature type="compositionally biased region" description="Acidic residues" evidence="1">
    <location>
        <begin position="459"/>
        <end position="469"/>
    </location>
</feature>
<dbReference type="SUPFAM" id="SSF54001">
    <property type="entry name" value="Cysteine proteinases"/>
    <property type="match status" value="1"/>
</dbReference>
<dbReference type="InterPro" id="IPR038765">
    <property type="entry name" value="Papain-like_cys_pep_sf"/>
</dbReference>
<evidence type="ECO:0008006" key="4">
    <source>
        <dbReference type="Google" id="ProtNLM"/>
    </source>
</evidence>
<evidence type="ECO:0000313" key="2">
    <source>
        <dbReference type="EMBL" id="KAK4032783.1"/>
    </source>
</evidence>
<dbReference type="EMBL" id="MU854575">
    <property type="protein sequence ID" value="KAK4032783.1"/>
    <property type="molecule type" value="Genomic_DNA"/>
</dbReference>
<feature type="region of interest" description="Disordered" evidence="1">
    <location>
        <begin position="361"/>
        <end position="776"/>
    </location>
</feature>
<reference evidence="3" key="1">
    <citation type="journal article" date="2023" name="Mol. Phylogenet. Evol.">
        <title>Genome-scale phylogeny and comparative genomics of the fungal order Sordariales.</title>
        <authorList>
            <person name="Hensen N."/>
            <person name="Bonometti L."/>
            <person name="Westerberg I."/>
            <person name="Brannstrom I.O."/>
            <person name="Guillou S."/>
            <person name="Cros-Aarteil S."/>
            <person name="Calhoun S."/>
            <person name="Haridas S."/>
            <person name="Kuo A."/>
            <person name="Mondo S."/>
            <person name="Pangilinan J."/>
            <person name="Riley R."/>
            <person name="LaButti K."/>
            <person name="Andreopoulos B."/>
            <person name="Lipzen A."/>
            <person name="Chen C."/>
            <person name="Yan M."/>
            <person name="Daum C."/>
            <person name="Ng V."/>
            <person name="Clum A."/>
            <person name="Steindorff A."/>
            <person name="Ohm R.A."/>
            <person name="Martin F."/>
            <person name="Silar P."/>
            <person name="Natvig D.O."/>
            <person name="Lalanne C."/>
            <person name="Gautier V."/>
            <person name="Ament-Velasquez S.L."/>
            <person name="Kruys A."/>
            <person name="Hutchinson M.I."/>
            <person name="Powell A.J."/>
            <person name="Barry K."/>
            <person name="Miller A.N."/>
            <person name="Grigoriev I.V."/>
            <person name="Debuchy R."/>
            <person name="Gladieux P."/>
            <person name="Hiltunen Thoren M."/>
            <person name="Johannesson H."/>
        </authorList>
    </citation>
    <scope>NUCLEOTIDE SEQUENCE [LARGE SCALE GENOMIC DNA]</scope>
    <source>
        <strain evidence="3">CBS 284.82</strain>
    </source>
</reference>
<feature type="compositionally biased region" description="Low complexity" evidence="1">
    <location>
        <begin position="675"/>
        <end position="700"/>
    </location>
</feature>
<protein>
    <recommendedName>
        <fullName evidence="4">Ubiquitin-like protease family profile domain-containing protein</fullName>
    </recommendedName>
</protein>
<proteinExistence type="predicted"/>
<feature type="compositionally biased region" description="Low complexity" evidence="1">
    <location>
        <begin position="486"/>
        <end position="503"/>
    </location>
</feature>
<feature type="compositionally biased region" description="Pro residues" evidence="1">
    <location>
        <begin position="276"/>
        <end position="314"/>
    </location>
</feature>
<feature type="compositionally biased region" description="Low complexity" evidence="1">
    <location>
        <begin position="587"/>
        <end position="609"/>
    </location>
</feature>
<feature type="compositionally biased region" description="Gly residues" evidence="1">
    <location>
        <begin position="766"/>
        <end position="776"/>
    </location>
</feature>
<organism evidence="2 3">
    <name type="scientific">Parachaetomium inaequale</name>
    <dbReference type="NCBI Taxonomy" id="2588326"/>
    <lineage>
        <taxon>Eukaryota</taxon>
        <taxon>Fungi</taxon>
        <taxon>Dikarya</taxon>
        <taxon>Ascomycota</taxon>
        <taxon>Pezizomycotina</taxon>
        <taxon>Sordariomycetes</taxon>
        <taxon>Sordariomycetidae</taxon>
        <taxon>Sordariales</taxon>
        <taxon>Chaetomiaceae</taxon>
        <taxon>Parachaetomium</taxon>
    </lineage>
</organism>